<evidence type="ECO:0000256" key="3">
    <source>
        <dbReference type="ARBA" id="ARBA00022679"/>
    </source>
</evidence>
<name>A0AAE0K6A4_9PEZI</name>
<gene>
    <name evidence="13" type="ORF">B0T24DRAFT_627288</name>
</gene>
<accession>A0AAE0K6A4</accession>
<dbReference type="InterPro" id="IPR031127">
    <property type="entry name" value="E3_UB_ligase_RBR"/>
</dbReference>
<dbReference type="GO" id="GO:0008270">
    <property type="term" value="F:zinc ion binding"/>
    <property type="evidence" value="ECO:0007669"/>
    <property type="project" value="UniProtKB-KW"/>
</dbReference>
<keyword evidence="6 9" id="KW-0863">Zinc-finger</keyword>
<evidence type="ECO:0000256" key="8">
    <source>
        <dbReference type="ARBA" id="ARBA00022833"/>
    </source>
</evidence>
<evidence type="ECO:0000256" key="6">
    <source>
        <dbReference type="ARBA" id="ARBA00022771"/>
    </source>
</evidence>
<dbReference type="PROSITE" id="PS51873">
    <property type="entry name" value="TRIAD"/>
    <property type="match status" value="1"/>
</dbReference>
<dbReference type="Proteomes" id="UP001287356">
    <property type="component" value="Unassembled WGS sequence"/>
</dbReference>
<dbReference type="EC" id="2.3.2.31" evidence="2"/>
<dbReference type="EMBL" id="JAULSN010000005">
    <property type="protein sequence ID" value="KAK3370884.1"/>
    <property type="molecule type" value="Genomic_DNA"/>
</dbReference>
<dbReference type="AlphaFoldDB" id="A0AAE0K6A4"/>
<feature type="domain" description="RING-type" evidence="12">
    <location>
        <begin position="98"/>
        <end position="407"/>
    </location>
</feature>
<evidence type="ECO:0000256" key="10">
    <source>
        <dbReference type="SAM" id="MobiDB-lite"/>
    </source>
</evidence>
<evidence type="ECO:0000259" key="12">
    <source>
        <dbReference type="PROSITE" id="PS51873"/>
    </source>
</evidence>
<comment type="catalytic activity">
    <reaction evidence="1">
        <text>[E2 ubiquitin-conjugating enzyme]-S-ubiquitinyl-L-cysteine + [acceptor protein]-L-lysine = [E2 ubiquitin-conjugating enzyme]-L-cysteine + [acceptor protein]-N(6)-ubiquitinyl-L-lysine.</text>
        <dbReference type="EC" id="2.3.2.31"/>
    </reaction>
</comment>
<dbReference type="InterPro" id="IPR044066">
    <property type="entry name" value="TRIAD_supradom"/>
</dbReference>
<dbReference type="SUPFAM" id="SSF57850">
    <property type="entry name" value="RING/U-box"/>
    <property type="match status" value="3"/>
</dbReference>
<keyword evidence="8" id="KW-0862">Zinc</keyword>
<dbReference type="GO" id="GO:0016567">
    <property type="term" value="P:protein ubiquitination"/>
    <property type="evidence" value="ECO:0007669"/>
    <property type="project" value="InterPro"/>
</dbReference>
<evidence type="ECO:0000256" key="1">
    <source>
        <dbReference type="ARBA" id="ARBA00001798"/>
    </source>
</evidence>
<keyword evidence="5" id="KW-0677">Repeat</keyword>
<sequence length="416" mass="47352">MAEFGEFGIEFSRGPFSSPGRYPPVSPSIWAGYEDEAPAVSRRTPPQSPGFEPYSITPAALPGFFFPEVGFGQRYQAAEGSAPVVLTNQHTTAEVASRTRECIVCTDSKAASEFPPSAVTKACKHAPSTCLECIATSIRSDLNNRLWNEIGCPECRERLQYEDVQKFADPATKERYQTLSFRSAVSEADNFVWCPSGCGHGQVHDGGLDQPIVVCMHCNVRSCFHHKVAWHENLTCEEYDSLQADPLNFRSRFDIENETAEMEAEARRIQEDRDRAFAQSLMAQEEQTVRETAGRERERAREEKERAREERERQARESKERKAREEREWKARQAREAAAKRKAEEDASNKIVKKTTKPCPGCGSPIEKNRGCAHMTCTRCNFQFCWECLADHRVIMREDNTRHRRTCRYHPLNLGN</sequence>
<proteinExistence type="predicted"/>
<keyword evidence="4" id="KW-0479">Metal-binding</keyword>
<dbReference type="PANTHER" id="PTHR11685">
    <property type="entry name" value="RBR FAMILY RING FINGER AND IBR DOMAIN-CONTAINING"/>
    <property type="match status" value="1"/>
</dbReference>
<dbReference type="CDD" id="cd20336">
    <property type="entry name" value="Rcat_RBR"/>
    <property type="match status" value="1"/>
</dbReference>
<organism evidence="13 14">
    <name type="scientific">Lasiosphaeria ovina</name>
    <dbReference type="NCBI Taxonomy" id="92902"/>
    <lineage>
        <taxon>Eukaryota</taxon>
        <taxon>Fungi</taxon>
        <taxon>Dikarya</taxon>
        <taxon>Ascomycota</taxon>
        <taxon>Pezizomycotina</taxon>
        <taxon>Sordariomycetes</taxon>
        <taxon>Sordariomycetidae</taxon>
        <taxon>Sordariales</taxon>
        <taxon>Lasiosphaeriaceae</taxon>
        <taxon>Lasiosphaeria</taxon>
    </lineage>
</organism>
<evidence type="ECO:0000256" key="5">
    <source>
        <dbReference type="ARBA" id="ARBA00022737"/>
    </source>
</evidence>
<dbReference type="GO" id="GO:0061630">
    <property type="term" value="F:ubiquitin protein ligase activity"/>
    <property type="evidence" value="ECO:0007669"/>
    <property type="project" value="UniProtKB-EC"/>
</dbReference>
<evidence type="ECO:0000256" key="4">
    <source>
        <dbReference type="ARBA" id="ARBA00022723"/>
    </source>
</evidence>
<keyword evidence="14" id="KW-1185">Reference proteome</keyword>
<dbReference type="Pfam" id="PF22191">
    <property type="entry name" value="IBR_1"/>
    <property type="match status" value="1"/>
</dbReference>
<comment type="caution">
    <text evidence="13">The sequence shown here is derived from an EMBL/GenBank/DDBJ whole genome shotgun (WGS) entry which is preliminary data.</text>
</comment>
<evidence type="ECO:0000313" key="14">
    <source>
        <dbReference type="Proteomes" id="UP001287356"/>
    </source>
</evidence>
<dbReference type="Gene3D" id="1.20.120.1750">
    <property type="match status" value="1"/>
</dbReference>
<dbReference type="Pfam" id="PF01485">
    <property type="entry name" value="IBR"/>
    <property type="match status" value="1"/>
</dbReference>
<protein>
    <recommendedName>
        <fullName evidence="2">RBR-type E3 ubiquitin transferase</fullName>
        <ecNumber evidence="2">2.3.2.31</ecNumber>
    </recommendedName>
</protein>
<evidence type="ECO:0000256" key="9">
    <source>
        <dbReference type="PROSITE-ProRule" id="PRU00175"/>
    </source>
</evidence>
<feature type="domain" description="RING-type" evidence="11">
    <location>
        <begin position="102"/>
        <end position="156"/>
    </location>
</feature>
<reference evidence="13" key="1">
    <citation type="journal article" date="2023" name="Mol. Phylogenet. Evol.">
        <title>Genome-scale phylogeny and comparative genomics of the fungal order Sordariales.</title>
        <authorList>
            <person name="Hensen N."/>
            <person name="Bonometti L."/>
            <person name="Westerberg I."/>
            <person name="Brannstrom I.O."/>
            <person name="Guillou S."/>
            <person name="Cros-Aarteil S."/>
            <person name="Calhoun S."/>
            <person name="Haridas S."/>
            <person name="Kuo A."/>
            <person name="Mondo S."/>
            <person name="Pangilinan J."/>
            <person name="Riley R."/>
            <person name="LaButti K."/>
            <person name="Andreopoulos B."/>
            <person name="Lipzen A."/>
            <person name="Chen C."/>
            <person name="Yan M."/>
            <person name="Daum C."/>
            <person name="Ng V."/>
            <person name="Clum A."/>
            <person name="Steindorff A."/>
            <person name="Ohm R.A."/>
            <person name="Martin F."/>
            <person name="Silar P."/>
            <person name="Natvig D.O."/>
            <person name="Lalanne C."/>
            <person name="Gautier V."/>
            <person name="Ament-Velasquez S.L."/>
            <person name="Kruys A."/>
            <person name="Hutchinson M.I."/>
            <person name="Powell A.J."/>
            <person name="Barry K."/>
            <person name="Miller A.N."/>
            <person name="Grigoriev I.V."/>
            <person name="Debuchy R."/>
            <person name="Gladieux P."/>
            <person name="Hiltunen Thoren M."/>
            <person name="Johannesson H."/>
        </authorList>
    </citation>
    <scope>NUCLEOTIDE SEQUENCE</scope>
    <source>
        <strain evidence="13">CBS 958.72</strain>
    </source>
</reference>
<evidence type="ECO:0000256" key="2">
    <source>
        <dbReference type="ARBA" id="ARBA00012251"/>
    </source>
</evidence>
<dbReference type="InterPro" id="IPR001841">
    <property type="entry name" value="Znf_RING"/>
</dbReference>
<reference evidence="13" key="2">
    <citation type="submission" date="2023-06" db="EMBL/GenBank/DDBJ databases">
        <authorList>
            <consortium name="Lawrence Berkeley National Laboratory"/>
            <person name="Haridas S."/>
            <person name="Hensen N."/>
            <person name="Bonometti L."/>
            <person name="Westerberg I."/>
            <person name="Brannstrom I.O."/>
            <person name="Guillou S."/>
            <person name="Cros-Aarteil S."/>
            <person name="Calhoun S."/>
            <person name="Kuo A."/>
            <person name="Mondo S."/>
            <person name="Pangilinan J."/>
            <person name="Riley R."/>
            <person name="Labutti K."/>
            <person name="Andreopoulos B."/>
            <person name="Lipzen A."/>
            <person name="Chen C."/>
            <person name="Yanf M."/>
            <person name="Daum C."/>
            <person name="Ng V."/>
            <person name="Clum A."/>
            <person name="Steindorff A."/>
            <person name="Ohm R."/>
            <person name="Martin F."/>
            <person name="Silar P."/>
            <person name="Natvig D."/>
            <person name="Lalanne C."/>
            <person name="Gautier V."/>
            <person name="Ament-Velasquez S.L."/>
            <person name="Kruys A."/>
            <person name="Hutchinson M.I."/>
            <person name="Powell A.J."/>
            <person name="Barry K."/>
            <person name="Miller A.N."/>
            <person name="Grigoriev I.V."/>
            <person name="Debuchy R."/>
            <person name="Gladieux P."/>
            <person name="Thoren M.H."/>
            <person name="Johannesson H."/>
        </authorList>
    </citation>
    <scope>NUCLEOTIDE SEQUENCE</scope>
    <source>
        <strain evidence="13">CBS 958.72</strain>
    </source>
</reference>
<dbReference type="CDD" id="cd20335">
    <property type="entry name" value="BRcat_RBR"/>
    <property type="match status" value="1"/>
</dbReference>
<keyword evidence="7" id="KW-0833">Ubl conjugation pathway</keyword>
<dbReference type="InterPro" id="IPR002867">
    <property type="entry name" value="IBR_dom"/>
</dbReference>
<evidence type="ECO:0000259" key="11">
    <source>
        <dbReference type="PROSITE" id="PS50089"/>
    </source>
</evidence>
<keyword evidence="3" id="KW-0808">Transferase</keyword>
<evidence type="ECO:0000313" key="13">
    <source>
        <dbReference type="EMBL" id="KAK3370884.1"/>
    </source>
</evidence>
<dbReference type="InterPro" id="IPR013083">
    <property type="entry name" value="Znf_RING/FYVE/PHD"/>
</dbReference>
<dbReference type="SMART" id="SM00647">
    <property type="entry name" value="IBR"/>
    <property type="match status" value="2"/>
</dbReference>
<feature type="region of interest" description="Disordered" evidence="10">
    <location>
        <begin position="281"/>
        <end position="349"/>
    </location>
</feature>
<feature type="compositionally biased region" description="Basic and acidic residues" evidence="10">
    <location>
        <begin position="287"/>
        <end position="348"/>
    </location>
</feature>
<dbReference type="PROSITE" id="PS50089">
    <property type="entry name" value="ZF_RING_2"/>
    <property type="match status" value="1"/>
</dbReference>
<evidence type="ECO:0000256" key="7">
    <source>
        <dbReference type="ARBA" id="ARBA00022786"/>
    </source>
</evidence>
<dbReference type="Gene3D" id="3.30.40.10">
    <property type="entry name" value="Zinc/RING finger domain, C3HC4 (zinc finger)"/>
    <property type="match status" value="1"/>
</dbReference>